<organism evidence="1 2">
    <name type="scientific">Gimesia maris</name>
    <dbReference type="NCBI Taxonomy" id="122"/>
    <lineage>
        <taxon>Bacteria</taxon>
        <taxon>Pseudomonadati</taxon>
        <taxon>Planctomycetota</taxon>
        <taxon>Planctomycetia</taxon>
        <taxon>Planctomycetales</taxon>
        <taxon>Planctomycetaceae</taxon>
        <taxon>Gimesia</taxon>
    </lineage>
</organism>
<reference evidence="1 2" key="1">
    <citation type="journal article" date="2018" name="Nat. Biotechnol.">
        <title>A standardized bacterial taxonomy based on genome phylogeny substantially revises the tree of life.</title>
        <authorList>
            <person name="Parks D.H."/>
            <person name="Chuvochina M."/>
            <person name="Waite D.W."/>
            <person name="Rinke C."/>
            <person name="Skarshewski A."/>
            <person name="Chaumeil P.A."/>
            <person name="Hugenholtz P."/>
        </authorList>
    </citation>
    <scope>NUCLEOTIDE SEQUENCE [LARGE SCALE GENOMIC DNA]</scope>
    <source>
        <strain evidence="1">UBA9375</strain>
    </source>
</reference>
<gene>
    <name evidence="1" type="ORF">DIT97_10505</name>
</gene>
<evidence type="ECO:0000313" key="1">
    <source>
        <dbReference type="EMBL" id="HCO23457.1"/>
    </source>
</evidence>
<accession>A0A3D3R619</accession>
<dbReference type="AlphaFoldDB" id="A0A3D3R619"/>
<comment type="caution">
    <text evidence="1">The sequence shown here is derived from an EMBL/GenBank/DDBJ whole genome shotgun (WGS) entry which is preliminary data.</text>
</comment>
<evidence type="ECO:0000313" key="2">
    <source>
        <dbReference type="Proteomes" id="UP000263642"/>
    </source>
</evidence>
<name>A0A3D3R619_9PLAN</name>
<proteinExistence type="predicted"/>
<dbReference type="EMBL" id="DQAY01000059">
    <property type="protein sequence ID" value="HCO23457.1"/>
    <property type="molecule type" value="Genomic_DNA"/>
</dbReference>
<dbReference type="Proteomes" id="UP000263642">
    <property type="component" value="Unassembled WGS sequence"/>
</dbReference>
<sequence>MGILRNWELRSAPGLGSSAREAATAKCRHKMMEAQRDNLDMAGQFKKDTFVKKAVCVPAPDGWFIILPCT</sequence>
<protein>
    <submittedName>
        <fullName evidence="1">Uncharacterized protein</fullName>
    </submittedName>
</protein>